<accession>A0A3S9AK76</accession>
<evidence type="ECO:0000313" key="4">
    <source>
        <dbReference type="EMBL" id="AZN64013.1"/>
    </source>
</evidence>
<dbReference type="InterPro" id="IPR029058">
    <property type="entry name" value="AB_hydrolase_fold"/>
</dbReference>
<dbReference type="InterPro" id="IPR000383">
    <property type="entry name" value="Xaa-Pro-like_dom"/>
</dbReference>
<evidence type="ECO:0000256" key="1">
    <source>
        <dbReference type="ARBA" id="ARBA00022801"/>
    </source>
</evidence>
<dbReference type="Pfam" id="PF02129">
    <property type="entry name" value="Peptidase_S15"/>
    <property type="match status" value="1"/>
</dbReference>
<dbReference type="SUPFAM" id="SSF49785">
    <property type="entry name" value="Galactose-binding domain-like"/>
    <property type="match status" value="1"/>
</dbReference>
<evidence type="ECO:0000256" key="2">
    <source>
        <dbReference type="SAM" id="SignalP"/>
    </source>
</evidence>
<feature type="signal peptide" evidence="2">
    <location>
        <begin position="1"/>
        <end position="22"/>
    </location>
</feature>
<protein>
    <recommendedName>
        <fullName evidence="3">Xaa-Pro dipeptidyl-peptidase C-terminal domain-containing protein</fullName>
    </recommendedName>
</protein>
<dbReference type="SUPFAM" id="SSF53474">
    <property type="entry name" value="alpha/beta-Hydrolases"/>
    <property type="match status" value="1"/>
</dbReference>
<feature type="domain" description="Xaa-Pro dipeptidyl-peptidase C-terminal" evidence="3">
    <location>
        <begin position="325"/>
        <end position="566"/>
    </location>
</feature>
<organism evidence="4 5">
    <name type="scientific">Acinetobacter johnsonii</name>
    <dbReference type="NCBI Taxonomy" id="40214"/>
    <lineage>
        <taxon>Bacteria</taxon>
        <taxon>Pseudomonadati</taxon>
        <taxon>Pseudomonadota</taxon>
        <taxon>Gammaproteobacteria</taxon>
        <taxon>Moraxellales</taxon>
        <taxon>Moraxellaceae</taxon>
        <taxon>Acinetobacter</taxon>
    </lineage>
</organism>
<dbReference type="InterPro" id="IPR008979">
    <property type="entry name" value="Galactose-bd-like_sf"/>
</dbReference>
<dbReference type="InterPro" id="IPR005674">
    <property type="entry name" value="CocE/Ser_esterase"/>
</dbReference>
<dbReference type="RefSeq" id="WP_126036481.1">
    <property type="nucleotide sequence ID" value="NZ_CP022298.1"/>
</dbReference>
<dbReference type="EMBL" id="CP022298">
    <property type="protein sequence ID" value="AZN64013.1"/>
    <property type="molecule type" value="Genomic_DNA"/>
</dbReference>
<sequence length="616" mass="69040">MFKHKIMTFAAILISFSSEIYAKTAYPGGTWEPGPAKYGVEIVQDIRLKMDDGVVLNASIAYPTDLTTGKQAEGKFPVVIEHTPYAKFSATLQPNSYFSEHGYISVLITARGGGKSTGQVDNSGLRDAKDGQEVIDWAAHKLNKSDGRVAMIGCSWPGMIALSTAGHVREKSPLKAIIAACSGFESIHREAWMVGGLPTTALWQVTQNAQFALGDTPAAQQYFKMIKDGIQQSAEQAYERRYWRERVSMNLAKPIVENDIAVLLWSGWRDFVPASALRSYTALQNAYNRRPVYAAMQANQKISPKYQIIMGDWGHSEGLDVGIYLQWLETWVRGIDTGIQDTETPMHLFEKGSNQWVNIKSYPVTTQYESFFLQPNERLEQSQSVKTENEKINWGEPEQNGTKRVFNTQIFPEGATLAGPMSVTLYASSNNSNLVLIAKLFDVNPQGQAELLTSGAILGSLSQLDQDKSWKDKHGNFIWPWHKFDREQYLKPNKVYRFDVALSPRQWAIKANHRLRLELTTAQSESICPNEGIPTTTHFELCGQTLSQLKTVPGGVYHLFYGTEYPSALNLPLLPLDPFKKIHAGQIPTAWNENLRKIVKQEPLIPTYALPLDWGK</sequence>
<keyword evidence="2" id="KW-0732">Signal</keyword>
<dbReference type="Pfam" id="PF08530">
    <property type="entry name" value="PepX_C"/>
    <property type="match status" value="1"/>
</dbReference>
<feature type="chain" id="PRO_5019179315" description="Xaa-Pro dipeptidyl-peptidase C-terminal domain-containing protein" evidence="2">
    <location>
        <begin position="23"/>
        <end position="616"/>
    </location>
</feature>
<evidence type="ECO:0000259" key="3">
    <source>
        <dbReference type="SMART" id="SM00939"/>
    </source>
</evidence>
<dbReference type="Proteomes" id="UP000276980">
    <property type="component" value="Chromosome"/>
</dbReference>
<dbReference type="NCBIfam" id="TIGR00976">
    <property type="entry name" value="CocE_NonD"/>
    <property type="match status" value="1"/>
</dbReference>
<proteinExistence type="predicted"/>
<dbReference type="Gene3D" id="2.60.120.260">
    <property type="entry name" value="Galactose-binding domain-like"/>
    <property type="match status" value="1"/>
</dbReference>
<name>A0A3S9AK76_ACIJO</name>
<dbReference type="Gene3D" id="3.40.50.1820">
    <property type="entry name" value="alpha/beta hydrolase"/>
    <property type="match status" value="2"/>
</dbReference>
<dbReference type="GO" id="GO:0008239">
    <property type="term" value="F:dipeptidyl-peptidase activity"/>
    <property type="evidence" value="ECO:0007669"/>
    <property type="project" value="InterPro"/>
</dbReference>
<evidence type="ECO:0000313" key="5">
    <source>
        <dbReference type="Proteomes" id="UP000276980"/>
    </source>
</evidence>
<dbReference type="SMART" id="SM00939">
    <property type="entry name" value="PepX_C"/>
    <property type="match status" value="1"/>
</dbReference>
<keyword evidence="1" id="KW-0378">Hydrolase</keyword>
<reference evidence="4 5" key="1">
    <citation type="submission" date="2017-06" db="EMBL/GenBank/DDBJ databases">
        <title>Complete Genome Sequence of the Carbazole-Degrading Bacterium Acinetobacter johnsonii IC001.</title>
        <authorList>
            <person name="Vejarano F."/>
            <person name="Suzuki-Minakuchi C."/>
            <person name="Ohtsubo Y."/>
            <person name="Tsuda M."/>
            <person name="Okada K."/>
            <person name="Nojiri H."/>
        </authorList>
    </citation>
    <scope>NUCLEOTIDE SEQUENCE [LARGE SCALE GENOMIC DNA]</scope>
    <source>
        <strain evidence="4 5">IC001</strain>
    </source>
</reference>
<dbReference type="AlphaFoldDB" id="A0A3S9AK76"/>
<gene>
    <name evidence="4" type="ORF">CFH90_08220</name>
</gene>
<dbReference type="InterPro" id="IPR013736">
    <property type="entry name" value="Xaa-Pro_dipept_C"/>
</dbReference>